<reference evidence="1 2" key="1">
    <citation type="submission" date="2018-08" db="EMBL/GenBank/DDBJ databases">
        <title>Draft genome sequence of the cyanotroph, Pseudomonas monteilii BCN3.</title>
        <authorList>
            <person name="Jones L.B."/>
            <person name="Kunz D.A."/>
        </authorList>
    </citation>
    <scope>NUCLEOTIDE SEQUENCE [LARGE SCALE GENOMIC DNA]</scope>
    <source>
        <strain evidence="1 2">BCN3</strain>
    </source>
</reference>
<organism evidence="1 2">
    <name type="scientific">Pseudomonas monteilii</name>
    <dbReference type="NCBI Taxonomy" id="76759"/>
    <lineage>
        <taxon>Bacteria</taxon>
        <taxon>Pseudomonadati</taxon>
        <taxon>Pseudomonadota</taxon>
        <taxon>Gammaproteobacteria</taxon>
        <taxon>Pseudomonadales</taxon>
        <taxon>Pseudomonadaceae</taxon>
        <taxon>Pseudomonas</taxon>
    </lineage>
</organism>
<name>A0A399M941_9PSED</name>
<proteinExistence type="predicted"/>
<evidence type="ECO:0000313" key="2">
    <source>
        <dbReference type="Proteomes" id="UP000265875"/>
    </source>
</evidence>
<dbReference type="EMBL" id="QWLL01000017">
    <property type="protein sequence ID" value="RII78312.1"/>
    <property type="molecule type" value="Genomic_DNA"/>
</dbReference>
<protein>
    <submittedName>
        <fullName evidence="1">Uncharacterized protein</fullName>
    </submittedName>
</protein>
<dbReference type="RefSeq" id="WP_119369426.1">
    <property type="nucleotide sequence ID" value="NZ_QWLL01000017.1"/>
</dbReference>
<gene>
    <name evidence="1" type="ORF">D0894_08775</name>
</gene>
<sequence>MAPDNETAYELLHFLIKNFEQFSHSTVNLKASLENIPKPQDYDGDALLFSHQNAAVLRVALEGGLTLWYGILYDFDKRLEGSGVLSEEGVRCAFLGPGIRHDQSIEGTYSVRRAENGDIAKVEFKATGTRDRSTMEMVAERIRSK</sequence>
<evidence type="ECO:0000313" key="1">
    <source>
        <dbReference type="EMBL" id="RII78312.1"/>
    </source>
</evidence>
<dbReference type="Proteomes" id="UP000265875">
    <property type="component" value="Unassembled WGS sequence"/>
</dbReference>
<accession>A0A399M941</accession>
<comment type="caution">
    <text evidence="1">The sequence shown here is derived from an EMBL/GenBank/DDBJ whole genome shotgun (WGS) entry which is preliminary data.</text>
</comment>
<dbReference type="AlphaFoldDB" id="A0A399M941"/>